<dbReference type="InterPro" id="IPR000182">
    <property type="entry name" value="GNAT_dom"/>
</dbReference>
<evidence type="ECO:0000313" key="2">
    <source>
        <dbReference type="EMBL" id="AEV72976.1"/>
    </source>
</evidence>
<dbReference type="CDD" id="cd04301">
    <property type="entry name" value="NAT_SF"/>
    <property type="match status" value="1"/>
</dbReference>
<reference evidence="2 3" key="1">
    <citation type="submission" date="2011-12" db="EMBL/GenBank/DDBJ databases">
        <title>Complete sequence of Mycobacterium rhodesiae NBB3.</title>
        <authorList>
            <consortium name="US DOE Joint Genome Institute"/>
            <person name="Lucas S."/>
            <person name="Han J."/>
            <person name="Lapidus A."/>
            <person name="Cheng J.-F."/>
            <person name="Goodwin L."/>
            <person name="Pitluck S."/>
            <person name="Peters L."/>
            <person name="Mikhailova N."/>
            <person name="Gu W."/>
            <person name="Detter J.C."/>
            <person name="Han C."/>
            <person name="Tapia R."/>
            <person name="Land M."/>
            <person name="Hauser L."/>
            <person name="Kyrpides N."/>
            <person name="Ivanova N."/>
            <person name="Pagani I."/>
            <person name="Mattes T."/>
            <person name="Holmes A."/>
            <person name="Rutledge P."/>
            <person name="Paulsen I."/>
            <person name="Coleman N."/>
            <person name="Woyke T."/>
        </authorList>
    </citation>
    <scope>NUCLEOTIDE SEQUENCE [LARGE SCALE GENOMIC DNA]</scope>
    <source>
        <strain evidence="2 3">NBB3</strain>
    </source>
</reference>
<organism evidence="2 3">
    <name type="scientific">Mycolicibacterium rhodesiae (strain NBB3)</name>
    <name type="common">Mycobacterium rhodesiae</name>
    <dbReference type="NCBI Taxonomy" id="710685"/>
    <lineage>
        <taxon>Bacteria</taxon>
        <taxon>Bacillati</taxon>
        <taxon>Actinomycetota</taxon>
        <taxon>Actinomycetes</taxon>
        <taxon>Mycobacteriales</taxon>
        <taxon>Mycobacteriaceae</taxon>
        <taxon>Mycolicibacterium</taxon>
    </lineage>
</organism>
<dbReference type="HOGENOM" id="CLU_056607_4_1_11"/>
<dbReference type="Proteomes" id="UP000005442">
    <property type="component" value="Chromosome"/>
</dbReference>
<dbReference type="OrthoDB" id="5241672at2"/>
<protein>
    <submittedName>
        <fullName evidence="2">Putative acyltransferase</fullName>
    </submittedName>
</protein>
<gene>
    <name evidence="2" type="ordered locus">MycrhN_2387</name>
</gene>
<dbReference type="PROSITE" id="PS51186">
    <property type="entry name" value="GNAT"/>
    <property type="match status" value="1"/>
</dbReference>
<dbReference type="STRING" id="710685.MycrhN_2387"/>
<keyword evidence="3" id="KW-1185">Reference proteome</keyword>
<dbReference type="GO" id="GO:0016747">
    <property type="term" value="F:acyltransferase activity, transferring groups other than amino-acyl groups"/>
    <property type="evidence" value="ECO:0007669"/>
    <property type="project" value="InterPro"/>
</dbReference>
<dbReference type="Gene3D" id="3.40.630.30">
    <property type="match status" value="1"/>
</dbReference>
<dbReference type="EMBL" id="CP003169">
    <property type="protein sequence ID" value="AEV72976.1"/>
    <property type="molecule type" value="Genomic_DNA"/>
</dbReference>
<dbReference type="KEGG" id="mrh:MycrhN_2387"/>
<proteinExistence type="predicted"/>
<dbReference type="eggNOG" id="COG0456">
    <property type="taxonomic scope" value="Bacteria"/>
</dbReference>
<name>G8RVA4_MYCRN</name>
<accession>G8RVA4</accession>
<dbReference type="SUPFAM" id="SSF55729">
    <property type="entry name" value="Acyl-CoA N-acyltransferases (Nat)"/>
    <property type="match status" value="1"/>
</dbReference>
<dbReference type="PATRIC" id="fig|710685.3.peg.2388"/>
<dbReference type="Pfam" id="PF00583">
    <property type="entry name" value="Acetyltransf_1"/>
    <property type="match status" value="1"/>
</dbReference>
<dbReference type="InterPro" id="IPR016181">
    <property type="entry name" value="Acyl_CoA_acyltransferase"/>
</dbReference>
<evidence type="ECO:0000259" key="1">
    <source>
        <dbReference type="PROSITE" id="PS51186"/>
    </source>
</evidence>
<dbReference type="AlphaFoldDB" id="G8RVA4"/>
<keyword evidence="2" id="KW-0808">Transferase</keyword>
<dbReference type="RefSeq" id="WP_014210788.1">
    <property type="nucleotide sequence ID" value="NC_016604.1"/>
</dbReference>
<sequence length="170" mass="18476">MRSAASGWRVRPVSAAEVWPIRHRVLRPRHPLECSRYAEDDLPGARHFAAFHGARPVGAASVYHEDPPAEFIVPGLEPGQAWHLRGMATLDEVRGTGAGSALLRTALTQAALAGAAVVWCKAGAPATDFYRKHGFQTLGEEFEIPRIGPHSFMYWVKIGHHPIGDNAVAS</sequence>
<evidence type="ECO:0000313" key="3">
    <source>
        <dbReference type="Proteomes" id="UP000005442"/>
    </source>
</evidence>
<keyword evidence="2" id="KW-0012">Acyltransferase</keyword>
<feature type="domain" description="N-acetyltransferase" evidence="1">
    <location>
        <begin position="5"/>
        <end position="159"/>
    </location>
</feature>